<dbReference type="RefSeq" id="WP_062770459.1">
    <property type="nucleotide sequence ID" value="NZ_CP121045.1"/>
</dbReference>
<dbReference type="InterPro" id="IPR027417">
    <property type="entry name" value="P-loop_NTPase"/>
</dbReference>
<gene>
    <name evidence="1" type="ORF">AUP44_17950</name>
</gene>
<proteinExistence type="predicted"/>
<dbReference type="AlphaFoldDB" id="A0A162JIX1"/>
<dbReference type="Proteomes" id="UP000075787">
    <property type="component" value="Unassembled WGS sequence"/>
</dbReference>
<name>A0A162JIX1_9PROT</name>
<dbReference type="EMBL" id="LPZR01000229">
    <property type="protein sequence ID" value="KYO49287.1"/>
    <property type="molecule type" value="Genomic_DNA"/>
</dbReference>
<sequence>MYRYRHGAFGLVSDLALPDLVSDAVTPADPAGFDATAVRLRLEAVPEALPDPHKTGLLWQASGDEVLFSLGEAGRYLVRGGRSIGVAPGPDHDSHPDRLLNWLYGSVFAAVLLQRGLMPLHVASLRTASGLLAITGPSGAGKSTMAGALLSRGHALLADDLLQIDDVAGLIRTGPATTVAGWPGVPRLRLSDEAIAAFGLGHGDWVPVEGRSKSGALLPLGGRGRPDRAPGPLTALVELAAAPDPEMPACLERLTGLDAIRAIHGALYRPGLSQALLGVTGLRAFSFNLAARLPVWRLTRPLGFDRIDAGIAALAPLLGRQA</sequence>
<reference evidence="1 2" key="1">
    <citation type="submission" date="2015-12" db="EMBL/GenBank/DDBJ databases">
        <title>Genome sequence of Tistrella mobilis MCCC 1A02139.</title>
        <authorList>
            <person name="Lu L."/>
            <person name="Lai Q."/>
            <person name="Shao Z."/>
            <person name="Qian P."/>
        </authorList>
    </citation>
    <scope>NUCLEOTIDE SEQUENCE [LARGE SCALE GENOMIC DNA]</scope>
    <source>
        <strain evidence="1 2">MCCC 1A02139</strain>
    </source>
</reference>
<dbReference type="SUPFAM" id="SSF53795">
    <property type="entry name" value="PEP carboxykinase-like"/>
    <property type="match status" value="1"/>
</dbReference>
<organism evidence="1 2">
    <name type="scientific">Tistrella mobilis</name>
    <dbReference type="NCBI Taxonomy" id="171437"/>
    <lineage>
        <taxon>Bacteria</taxon>
        <taxon>Pseudomonadati</taxon>
        <taxon>Pseudomonadota</taxon>
        <taxon>Alphaproteobacteria</taxon>
        <taxon>Geminicoccales</taxon>
        <taxon>Geminicoccaceae</taxon>
        <taxon>Tistrella</taxon>
    </lineage>
</organism>
<evidence type="ECO:0000313" key="1">
    <source>
        <dbReference type="EMBL" id="KYO49287.1"/>
    </source>
</evidence>
<dbReference type="OrthoDB" id="3213869at2"/>
<dbReference type="Gene3D" id="3.40.50.300">
    <property type="entry name" value="P-loop containing nucleotide triphosphate hydrolases"/>
    <property type="match status" value="1"/>
</dbReference>
<accession>A0A162JIX1</accession>
<protein>
    <recommendedName>
        <fullName evidence="3">HPr kinase</fullName>
    </recommendedName>
</protein>
<comment type="caution">
    <text evidence="1">The sequence shown here is derived from an EMBL/GenBank/DDBJ whole genome shotgun (WGS) entry which is preliminary data.</text>
</comment>
<evidence type="ECO:0008006" key="3">
    <source>
        <dbReference type="Google" id="ProtNLM"/>
    </source>
</evidence>
<dbReference type="GeneID" id="97244081"/>
<evidence type="ECO:0000313" key="2">
    <source>
        <dbReference type="Proteomes" id="UP000075787"/>
    </source>
</evidence>